<dbReference type="RefSeq" id="WP_104480766.1">
    <property type="nucleotide sequence ID" value="NZ_CP154825.1"/>
</dbReference>
<keyword evidence="3" id="KW-1185">Reference proteome</keyword>
<protein>
    <submittedName>
        <fullName evidence="2">Excisionase family DNA binding protein</fullName>
    </submittedName>
</protein>
<dbReference type="InterPro" id="IPR041657">
    <property type="entry name" value="HTH_17"/>
</dbReference>
<gene>
    <name evidence="2" type="ORF">CLV40_11230</name>
</gene>
<dbReference type="Proteomes" id="UP000239203">
    <property type="component" value="Unassembled WGS sequence"/>
</dbReference>
<dbReference type="OrthoDB" id="9806039at2"/>
<dbReference type="AlphaFoldDB" id="A0A2S6GKU4"/>
<evidence type="ECO:0000313" key="2">
    <source>
        <dbReference type="EMBL" id="PPK65771.1"/>
    </source>
</evidence>
<accession>A0A2S6GKU4</accession>
<organism evidence="2 3">
    <name type="scientific">Actinokineospora auranticolor</name>
    <dbReference type="NCBI Taxonomy" id="155976"/>
    <lineage>
        <taxon>Bacteria</taxon>
        <taxon>Bacillati</taxon>
        <taxon>Actinomycetota</taxon>
        <taxon>Actinomycetes</taxon>
        <taxon>Pseudonocardiales</taxon>
        <taxon>Pseudonocardiaceae</taxon>
        <taxon>Actinokineospora</taxon>
    </lineage>
</organism>
<feature type="domain" description="Helix-turn-helix" evidence="1">
    <location>
        <begin position="15"/>
        <end position="61"/>
    </location>
</feature>
<sequence length="76" mass="8409">MADRHVPTIVPPRHLYKVEEAAQLLSISRSATYELIRAGELNTVTIGRSRRVPATAISDYIGRLLSGAEVRYDQAS</sequence>
<evidence type="ECO:0000259" key="1">
    <source>
        <dbReference type="Pfam" id="PF12728"/>
    </source>
</evidence>
<name>A0A2S6GKU4_9PSEU</name>
<reference evidence="2 3" key="1">
    <citation type="submission" date="2018-02" db="EMBL/GenBank/DDBJ databases">
        <title>Genomic Encyclopedia of Archaeal and Bacterial Type Strains, Phase II (KMG-II): from individual species to whole genera.</title>
        <authorList>
            <person name="Goeker M."/>
        </authorList>
    </citation>
    <scope>NUCLEOTIDE SEQUENCE [LARGE SCALE GENOMIC DNA]</scope>
    <source>
        <strain evidence="2 3">YU 961-1</strain>
    </source>
</reference>
<dbReference type="NCBIfam" id="TIGR01764">
    <property type="entry name" value="excise"/>
    <property type="match status" value="1"/>
</dbReference>
<dbReference type="EMBL" id="PTIX01000012">
    <property type="protein sequence ID" value="PPK65771.1"/>
    <property type="molecule type" value="Genomic_DNA"/>
</dbReference>
<dbReference type="InterPro" id="IPR010093">
    <property type="entry name" value="SinI_DNA-bd"/>
</dbReference>
<comment type="caution">
    <text evidence="2">The sequence shown here is derived from an EMBL/GenBank/DDBJ whole genome shotgun (WGS) entry which is preliminary data.</text>
</comment>
<evidence type="ECO:0000313" key="3">
    <source>
        <dbReference type="Proteomes" id="UP000239203"/>
    </source>
</evidence>
<dbReference type="Pfam" id="PF12728">
    <property type="entry name" value="HTH_17"/>
    <property type="match status" value="1"/>
</dbReference>
<proteinExistence type="predicted"/>
<dbReference type="GO" id="GO:0003677">
    <property type="term" value="F:DNA binding"/>
    <property type="evidence" value="ECO:0007669"/>
    <property type="project" value="InterPro"/>
</dbReference>